<reference evidence="2 3" key="1">
    <citation type="journal article" date="2020" name="Nature">
        <title>Six reference-quality genomes reveal evolution of bat adaptations.</title>
        <authorList>
            <person name="Jebb D."/>
            <person name="Huang Z."/>
            <person name="Pippel M."/>
            <person name="Hughes G.M."/>
            <person name="Lavrichenko K."/>
            <person name="Devanna P."/>
            <person name="Winkler S."/>
            <person name="Jermiin L.S."/>
            <person name="Skirmuntt E.C."/>
            <person name="Katzourakis A."/>
            <person name="Burkitt-Gray L."/>
            <person name="Ray D.A."/>
            <person name="Sullivan K.A.M."/>
            <person name="Roscito J.G."/>
            <person name="Kirilenko B.M."/>
            <person name="Davalos L.M."/>
            <person name="Corthals A.P."/>
            <person name="Power M.L."/>
            <person name="Jones G."/>
            <person name="Ransome R.D."/>
            <person name="Dechmann D.K.N."/>
            <person name="Locatelli A.G."/>
            <person name="Puechmaille S.J."/>
            <person name="Fedrigo O."/>
            <person name="Jarvis E.D."/>
            <person name="Hiller M."/>
            <person name="Vernes S.C."/>
            <person name="Myers E.W."/>
            <person name="Teeling E.C."/>
        </authorList>
    </citation>
    <scope>NUCLEOTIDE SEQUENCE [LARGE SCALE GENOMIC DNA]</scope>
    <source>
        <strain evidence="2">MRhiFer1</strain>
        <tissue evidence="2">Lung</tissue>
    </source>
</reference>
<keyword evidence="1" id="KW-0472">Membrane</keyword>
<comment type="caution">
    <text evidence="2">The sequence shown here is derived from an EMBL/GenBank/DDBJ whole genome shotgun (WGS) entry which is preliminary data.</text>
</comment>
<sequence length="145" mass="16715">MYWPSSLTCYSIIVSCVRVCDVWLPRKASKENLKSRPSFFACSILSRMFNVTNEKCMLKIFRFLFSIFVFICFQFSVYLLTVLFSGCRIKCTGEASVAPTEGDFPVVCVMQHLKGLCILKQSQLLLNRISFLLLFYVPNPKVHWA</sequence>
<gene>
    <name evidence="2" type="ORF">mRhiFer1_008243</name>
</gene>
<organism evidence="2 3">
    <name type="scientific">Rhinolophus ferrumequinum</name>
    <name type="common">Greater horseshoe bat</name>
    <dbReference type="NCBI Taxonomy" id="59479"/>
    <lineage>
        <taxon>Eukaryota</taxon>
        <taxon>Metazoa</taxon>
        <taxon>Chordata</taxon>
        <taxon>Craniata</taxon>
        <taxon>Vertebrata</taxon>
        <taxon>Euteleostomi</taxon>
        <taxon>Mammalia</taxon>
        <taxon>Eutheria</taxon>
        <taxon>Laurasiatheria</taxon>
        <taxon>Chiroptera</taxon>
        <taxon>Yinpterochiroptera</taxon>
        <taxon>Rhinolophoidea</taxon>
        <taxon>Rhinolophidae</taxon>
        <taxon>Rhinolophinae</taxon>
        <taxon>Rhinolophus</taxon>
    </lineage>
</organism>
<accession>A0A7J7VQS5</accession>
<evidence type="ECO:0000256" key="1">
    <source>
        <dbReference type="SAM" id="Phobius"/>
    </source>
</evidence>
<dbReference type="AlphaFoldDB" id="A0A7J7VQS5"/>
<protein>
    <submittedName>
        <fullName evidence="2">Uncharacterized protein</fullName>
    </submittedName>
</protein>
<dbReference type="Proteomes" id="UP000585614">
    <property type="component" value="Unassembled WGS sequence"/>
</dbReference>
<proteinExistence type="predicted"/>
<keyword evidence="1" id="KW-0812">Transmembrane</keyword>
<dbReference type="EMBL" id="JACAGC010000012">
    <property type="protein sequence ID" value="KAF6327522.1"/>
    <property type="molecule type" value="Genomic_DNA"/>
</dbReference>
<name>A0A7J7VQS5_RHIFE</name>
<keyword evidence="1" id="KW-1133">Transmembrane helix</keyword>
<feature type="transmembrane region" description="Helical" evidence="1">
    <location>
        <begin position="63"/>
        <end position="84"/>
    </location>
</feature>
<evidence type="ECO:0000313" key="3">
    <source>
        <dbReference type="Proteomes" id="UP000585614"/>
    </source>
</evidence>
<evidence type="ECO:0000313" key="2">
    <source>
        <dbReference type="EMBL" id="KAF6327522.1"/>
    </source>
</evidence>